<comment type="subcellular location">
    <subcellularLocation>
        <location evidence="11">Cytoplasm</location>
    </subcellularLocation>
</comment>
<dbReference type="NCBIfam" id="TIGR00344">
    <property type="entry name" value="alaS"/>
    <property type="match status" value="1"/>
</dbReference>
<dbReference type="SUPFAM" id="SSF50447">
    <property type="entry name" value="Translation proteins"/>
    <property type="match status" value="1"/>
</dbReference>
<evidence type="ECO:0000313" key="15">
    <source>
        <dbReference type="Proteomes" id="UP000184233"/>
    </source>
</evidence>
<dbReference type="EMBL" id="MKVH01000002">
    <property type="protein sequence ID" value="OJX61239.1"/>
    <property type="molecule type" value="Genomic_DNA"/>
</dbReference>
<evidence type="ECO:0000313" key="14">
    <source>
        <dbReference type="EMBL" id="OJX61239.1"/>
    </source>
</evidence>
<evidence type="ECO:0000256" key="9">
    <source>
        <dbReference type="ARBA" id="ARBA00022917"/>
    </source>
</evidence>
<dbReference type="GO" id="GO:0006419">
    <property type="term" value="P:alanyl-tRNA aminoacylation"/>
    <property type="evidence" value="ECO:0007669"/>
    <property type="project" value="UniProtKB-UniRule"/>
</dbReference>
<dbReference type="GO" id="GO:0000049">
    <property type="term" value="F:tRNA binding"/>
    <property type="evidence" value="ECO:0007669"/>
    <property type="project" value="UniProtKB-KW"/>
</dbReference>
<dbReference type="Pfam" id="PF07973">
    <property type="entry name" value="tRNA_SAD"/>
    <property type="match status" value="1"/>
</dbReference>
<proteinExistence type="inferred from homology"/>
<evidence type="ECO:0000256" key="7">
    <source>
        <dbReference type="ARBA" id="ARBA00022840"/>
    </source>
</evidence>
<feature type="domain" description="Alanyl-transfer RNA synthetases family profile" evidence="13">
    <location>
        <begin position="1"/>
        <end position="687"/>
    </location>
</feature>
<dbReference type="STRING" id="1895771.BGO89_01260"/>
<dbReference type="InterPro" id="IPR023033">
    <property type="entry name" value="Ala_tRNA_ligase_euk/bac"/>
</dbReference>
<keyword evidence="12" id="KW-0175">Coiled coil</keyword>
<dbReference type="InterPro" id="IPR050058">
    <property type="entry name" value="Ala-tRNA_ligase"/>
</dbReference>
<evidence type="ECO:0000256" key="8">
    <source>
        <dbReference type="ARBA" id="ARBA00022884"/>
    </source>
</evidence>
<comment type="domain">
    <text evidence="11">Consists of three domains; the N-terminal catalytic domain, the editing domain and the C-terminal C-Ala domain. The editing domain removes incorrectly charged amino acids, while the C-Ala domain, along with tRNA(Ala), serves as a bridge to cooperatively bring together the editing and aminoacylation centers thus stimulating deacylation of misacylated tRNAs.</text>
</comment>
<keyword evidence="4 11" id="KW-0479">Metal-binding</keyword>
<dbReference type="Proteomes" id="UP000184233">
    <property type="component" value="Unassembled WGS sequence"/>
</dbReference>
<dbReference type="InterPro" id="IPR018163">
    <property type="entry name" value="Thr/Ala-tRNA-synth_IIc_edit"/>
</dbReference>
<dbReference type="HAMAP" id="MF_00036_B">
    <property type="entry name" value="Ala_tRNA_synth_B"/>
    <property type="match status" value="1"/>
</dbReference>
<dbReference type="GO" id="GO:0004813">
    <property type="term" value="F:alanine-tRNA ligase activity"/>
    <property type="evidence" value="ECO:0007669"/>
    <property type="project" value="UniProtKB-UniRule"/>
</dbReference>
<dbReference type="PANTHER" id="PTHR11777:SF9">
    <property type="entry name" value="ALANINE--TRNA LIGASE, CYTOPLASMIC"/>
    <property type="match status" value="1"/>
</dbReference>
<dbReference type="Pfam" id="PF01411">
    <property type="entry name" value="tRNA-synt_2c"/>
    <property type="match status" value="1"/>
</dbReference>
<evidence type="ECO:0000256" key="12">
    <source>
        <dbReference type="SAM" id="Coils"/>
    </source>
</evidence>
<feature type="binding site" evidence="11">
    <location>
        <position position="648"/>
    </location>
    <ligand>
        <name>Zn(2+)</name>
        <dbReference type="ChEBI" id="CHEBI:29105"/>
    </ligand>
</feature>
<evidence type="ECO:0000256" key="4">
    <source>
        <dbReference type="ARBA" id="ARBA00022723"/>
    </source>
</evidence>
<dbReference type="GO" id="GO:0002161">
    <property type="term" value="F:aminoacyl-tRNA deacylase activity"/>
    <property type="evidence" value="ECO:0007669"/>
    <property type="project" value="TreeGrafter"/>
</dbReference>
<evidence type="ECO:0000256" key="5">
    <source>
        <dbReference type="ARBA" id="ARBA00022741"/>
    </source>
</evidence>
<feature type="binding site" evidence="11">
    <location>
        <position position="540"/>
    </location>
    <ligand>
        <name>Zn(2+)</name>
        <dbReference type="ChEBI" id="CHEBI:29105"/>
    </ligand>
</feature>
<dbReference type="SUPFAM" id="SSF55186">
    <property type="entry name" value="ThrRS/AlaRS common domain"/>
    <property type="match status" value="1"/>
</dbReference>
<dbReference type="InterPro" id="IPR002318">
    <property type="entry name" value="Ala-tRNA-lgiase_IIc"/>
</dbReference>
<comment type="function">
    <text evidence="11">Catalyzes the attachment of alanine to tRNA(Ala) in a two-step reaction: alanine is first activated by ATP to form Ala-AMP and then transferred to the acceptor end of tRNA(Ala). Also edits incorrectly charged Ser-tRNA(Ala) and Gly-tRNA(Ala) via its editing domain.</text>
</comment>
<dbReference type="FunFam" id="3.10.310.40:FF:000001">
    <property type="entry name" value="Alanine--tRNA ligase"/>
    <property type="match status" value="1"/>
</dbReference>
<keyword evidence="9 11" id="KW-0648">Protein biosynthesis</keyword>
<dbReference type="FunFam" id="3.30.930.10:FF:000004">
    <property type="entry name" value="Alanine--tRNA ligase"/>
    <property type="match status" value="1"/>
</dbReference>
<feature type="binding site" evidence="11">
    <location>
        <position position="644"/>
    </location>
    <ligand>
        <name>Zn(2+)</name>
        <dbReference type="ChEBI" id="CHEBI:29105"/>
    </ligand>
</feature>
<evidence type="ECO:0000256" key="1">
    <source>
        <dbReference type="ARBA" id="ARBA00008226"/>
    </source>
</evidence>
<protein>
    <recommendedName>
        <fullName evidence="11">Alanine--tRNA ligase</fullName>
        <ecNumber evidence="11">6.1.1.7</ecNumber>
    </recommendedName>
    <alternativeName>
        <fullName evidence="11">Alanyl-tRNA synthetase</fullName>
        <shortName evidence="11">AlaRS</shortName>
    </alternativeName>
</protein>
<dbReference type="PRINTS" id="PR00980">
    <property type="entry name" value="TRNASYNTHALA"/>
</dbReference>
<dbReference type="EC" id="6.1.1.7" evidence="11"/>
<keyword evidence="6 11" id="KW-0862">Zinc</keyword>
<organism evidence="14 15">
    <name type="scientific">Candidatus Kapaibacterium thiocyanatum</name>
    <dbReference type="NCBI Taxonomy" id="1895771"/>
    <lineage>
        <taxon>Bacteria</taxon>
        <taxon>Pseudomonadati</taxon>
        <taxon>Candidatus Kapaibacteriota</taxon>
        <taxon>Candidatus Kapaibacteriia</taxon>
        <taxon>Candidatus Kapaibacteriales</taxon>
        <taxon>Candidatus Kapaibacteriaceae</taxon>
        <taxon>Candidatus Kapaibacterium</taxon>
    </lineage>
</organism>
<dbReference type="Gene3D" id="3.30.930.10">
    <property type="entry name" value="Bira Bifunctional Protein, Domain 2"/>
    <property type="match status" value="1"/>
</dbReference>
<dbReference type="InterPro" id="IPR018164">
    <property type="entry name" value="Ala-tRNA-synth_IIc_N"/>
</dbReference>
<evidence type="ECO:0000259" key="13">
    <source>
        <dbReference type="PROSITE" id="PS50860"/>
    </source>
</evidence>
<dbReference type="GO" id="GO:0005524">
    <property type="term" value="F:ATP binding"/>
    <property type="evidence" value="ECO:0007669"/>
    <property type="project" value="UniProtKB-UniRule"/>
</dbReference>
<dbReference type="SUPFAM" id="SSF101353">
    <property type="entry name" value="Putative anticodon-binding domain of alanyl-tRNA synthetase (AlaRS)"/>
    <property type="match status" value="1"/>
</dbReference>
<comment type="catalytic activity">
    <reaction evidence="11">
        <text>tRNA(Ala) + L-alanine + ATP = L-alanyl-tRNA(Ala) + AMP + diphosphate</text>
        <dbReference type="Rhea" id="RHEA:12540"/>
        <dbReference type="Rhea" id="RHEA-COMP:9657"/>
        <dbReference type="Rhea" id="RHEA-COMP:9923"/>
        <dbReference type="ChEBI" id="CHEBI:30616"/>
        <dbReference type="ChEBI" id="CHEBI:33019"/>
        <dbReference type="ChEBI" id="CHEBI:57972"/>
        <dbReference type="ChEBI" id="CHEBI:78442"/>
        <dbReference type="ChEBI" id="CHEBI:78497"/>
        <dbReference type="ChEBI" id="CHEBI:456215"/>
        <dbReference type="EC" id="6.1.1.7"/>
    </reaction>
</comment>
<dbReference type="FunFam" id="3.30.980.10:FF:000004">
    <property type="entry name" value="Alanine--tRNA ligase, cytoplasmic"/>
    <property type="match status" value="1"/>
</dbReference>
<dbReference type="Gene3D" id="3.10.310.40">
    <property type="match status" value="1"/>
</dbReference>
<gene>
    <name evidence="11" type="primary">alaS</name>
    <name evidence="14" type="ORF">BGO89_01260</name>
</gene>
<name>A0A1M3L6Y2_9BACT</name>
<keyword evidence="8 11" id="KW-0694">RNA-binding</keyword>
<evidence type="ECO:0000256" key="2">
    <source>
        <dbReference type="ARBA" id="ARBA00022555"/>
    </source>
</evidence>
<keyword evidence="2 11" id="KW-0820">tRNA-binding</keyword>
<comment type="caution">
    <text evidence="14">The sequence shown here is derived from an EMBL/GenBank/DDBJ whole genome shotgun (WGS) entry which is preliminary data.</text>
</comment>
<keyword evidence="10 11" id="KW-0030">Aminoacyl-tRNA synthetase</keyword>
<keyword evidence="11" id="KW-0963">Cytoplasm</keyword>
<dbReference type="GO" id="GO:0008270">
    <property type="term" value="F:zinc ion binding"/>
    <property type="evidence" value="ECO:0007669"/>
    <property type="project" value="UniProtKB-UniRule"/>
</dbReference>
<feature type="binding site" evidence="11">
    <location>
        <position position="544"/>
    </location>
    <ligand>
        <name>Zn(2+)</name>
        <dbReference type="ChEBI" id="CHEBI:29105"/>
    </ligand>
</feature>
<dbReference type="InterPro" id="IPR012947">
    <property type="entry name" value="tRNA_SAD"/>
</dbReference>
<dbReference type="InterPro" id="IPR018162">
    <property type="entry name" value="Ala-tRNA-ligase_IIc_anticod-bd"/>
</dbReference>
<dbReference type="InterPro" id="IPR018165">
    <property type="entry name" value="Ala-tRNA-synth_IIc_core"/>
</dbReference>
<dbReference type="PROSITE" id="PS50860">
    <property type="entry name" value="AA_TRNA_LIGASE_II_ALA"/>
    <property type="match status" value="1"/>
</dbReference>
<evidence type="ECO:0000256" key="3">
    <source>
        <dbReference type="ARBA" id="ARBA00022598"/>
    </source>
</evidence>
<evidence type="ECO:0000256" key="6">
    <source>
        <dbReference type="ARBA" id="ARBA00022833"/>
    </source>
</evidence>
<keyword evidence="7 11" id="KW-0067">ATP-binding</keyword>
<comment type="similarity">
    <text evidence="1 11">Belongs to the class-II aminoacyl-tRNA synthetase family.</text>
</comment>
<dbReference type="InterPro" id="IPR009000">
    <property type="entry name" value="Transl_B-barrel_sf"/>
</dbReference>
<dbReference type="SMART" id="SM00863">
    <property type="entry name" value="tRNA_SAD"/>
    <property type="match status" value="1"/>
</dbReference>
<dbReference type="InterPro" id="IPR003156">
    <property type="entry name" value="DHHA1_dom"/>
</dbReference>
<dbReference type="Gene3D" id="3.30.54.20">
    <property type="match status" value="1"/>
</dbReference>
<dbReference type="SUPFAM" id="SSF55681">
    <property type="entry name" value="Class II aaRS and biotin synthetases"/>
    <property type="match status" value="1"/>
</dbReference>
<dbReference type="AlphaFoldDB" id="A0A1M3L6Y2"/>
<feature type="coiled-coil region" evidence="12">
    <location>
        <begin position="685"/>
        <end position="719"/>
    </location>
</feature>
<reference evidence="14 15" key="1">
    <citation type="submission" date="2016-09" db="EMBL/GenBank/DDBJ databases">
        <title>Genome-resolved meta-omics ties microbial dynamics to process performance in biotechnology for thiocyanate degradation.</title>
        <authorList>
            <person name="Kantor R.S."/>
            <person name="Huddy R.J."/>
            <person name="Iyer R."/>
            <person name="Thomas B.C."/>
            <person name="Brown C.T."/>
            <person name="Anantharaman K."/>
            <person name="Tringe S."/>
            <person name="Hettich R.L."/>
            <person name="Harrison S.T."/>
            <person name="Banfield J.F."/>
        </authorList>
    </citation>
    <scope>NUCLEOTIDE SEQUENCE [LARGE SCALE GENOMIC DNA]</scope>
    <source>
        <strain evidence="14">59-99</strain>
    </source>
</reference>
<dbReference type="Gene3D" id="3.30.980.10">
    <property type="entry name" value="Threonyl-trna Synthetase, Chain A, domain 2"/>
    <property type="match status" value="1"/>
</dbReference>
<keyword evidence="3 11" id="KW-0436">Ligase</keyword>
<dbReference type="CDD" id="cd00673">
    <property type="entry name" value="AlaRS_core"/>
    <property type="match status" value="1"/>
</dbReference>
<accession>A0A1M3L6Y2</accession>
<keyword evidence="5 11" id="KW-0547">Nucleotide-binding</keyword>
<dbReference type="Pfam" id="PF02272">
    <property type="entry name" value="DHHA1"/>
    <property type="match status" value="1"/>
</dbReference>
<evidence type="ECO:0000256" key="11">
    <source>
        <dbReference type="HAMAP-Rule" id="MF_00036"/>
    </source>
</evidence>
<dbReference type="PANTHER" id="PTHR11777">
    <property type="entry name" value="ALANYL-TRNA SYNTHETASE"/>
    <property type="match status" value="1"/>
</dbReference>
<dbReference type="InterPro" id="IPR045864">
    <property type="entry name" value="aa-tRNA-synth_II/BPL/LPL"/>
</dbReference>
<evidence type="ECO:0000256" key="10">
    <source>
        <dbReference type="ARBA" id="ARBA00023146"/>
    </source>
</evidence>
<dbReference type="Gene3D" id="2.40.30.130">
    <property type="match status" value="1"/>
</dbReference>
<dbReference type="GO" id="GO:0005737">
    <property type="term" value="C:cytoplasm"/>
    <property type="evidence" value="ECO:0007669"/>
    <property type="project" value="UniProtKB-SubCell"/>
</dbReference>
<comment type="cofactor">
    <cofactor evidence="11">
        <name>Zn(2+)</name>
        <dbReference type="ChEBI" id="CHEBI:29105"/>
    </cofactor>
    <text evidence="11">Binds 1 zinc ion per subunit.</text>
</comment>
<sequence>MTSQEIRQSFLDFFAARGHRVVPSAPVIPHGDPTLLFTNAGMNQFKDVFLGTGKRDYSRAVDTQKCIRVSGKHNDLEEVGYDTYHHTFFEMLGNWSFGDYYKEEALSWSWELLTEVWKLPKERLHATVYRTDDEAYEIWKRFLPESQIHRFDEKDNFWEMGDTGPCGPCSEIHFDRTPDCTGGPLVNAGVQEVIEIWNNVFIQYNRRADGSLEELASKHVDTGMGFERVTAVMQGKMSNYDTDVFQPLIGYTSALCGRPYRTELDDADGVAMRVIADHVRTLSFAIADGAIPGNEGRGYVLRRILRRAARYARNLGMTEPVLYKHVGILCDTMGDVFPELVKQRSMIERVMKAEEESFLATLERGLVRFEALANEHAGTIPGWDAFELYDTYGFPLDLTQLLARERGMDVDVAGYETQLEEQRARSRAARKSHVQEVTSSTIDAVSHFTGYEHDVEEAKVLYVEDNRIVLDATPFYVEMGGQVGDTGTIVVGGAEYRVEDVRKSGDAIVHVCEVQVDAAVGDTALAKLDAGRRRDIAREHSATHILHEALRRVLGSHVQQAGSLVAPDHLRFDFSHFERVHPDELDSIERMVNEKIFESIGIYTEELSIEKARTIPNVKMFFGDKYGDKVRVVFIDEKFSVELCGGTHVRNTSEIGLFKIVSESSVASGIRRIEAIAGRTIPSWLKDQQALARVHERERDDLQDRIRQLERELASLRTAELANAIPSIIAGAQSLDGFRVATGTVAAEDPEQLKSLGDELRSALKTQGVGVLASVNDDKVQLVCVVTDDLVPRIKAGAIVGAIAKELGGGGGGKPHMATAGGRDVAGLPAVMERIPSIITQTIS</sequence>